<gene>
    <name evidence="3" type="ORF">P691DRAFT_723139</name>
</gene>
<name>A0A9P6C7H6_9AGAR</name>
<feature type="transmembrane region" description="Helical" evidence="2">
    <location>
        <begin position="197"/>
        <end position="219"/>
    </location>
</feature>
<feature type="transmembrane region" description="Helical" evidence="2">
    <location>
        <begin position="239"/>
        <end position="261"/>
    </location>
</feature>
<evidence type="ECO:0000313" key="4">
    <source>
        <dbReference type="Proteomes" id="UP000807342"/>
    </source>
</evidence>
<feature type="transmembrane region" description="Helical" evidence="2">
    <location>
        <begin position="20"/>
        <end position="46"/>
    </location>
</feature>
<feature type="region of interest" description="Disordered" evidence="1">
    <location>
        <begin position="312"/>
        <end position="335"/>
    </location>
</feature>
<dbReference type="AlphaFoldDB" id="A0A9P6C7H6"/>
<sequence length="362" mass="40977">MAATLANGAPGPSLNQFRHYIYGFMLQALVYGINVVLFLMCIWVLGIHIFKALHCHRFHKLHLFQNYVLLLFVIGMFAFSSLILGHQGIIAGNAWAGFLEGHGGNTTDFLSKLFQDWFSLQTACNVVFRLINWGTVGIILWRCTIYWKVQSIFPSEVMALPYFVFASCVVTGLLSVIQESSPRSLSSAVRNRNWELISWSISTALYYLLSLLVVIRLVYHRRVLKKQVGDDKVAQFASYLTIFNESGALVLVFATIRLIVLARSPDLLYLFQTPTAQIQVTLSLILVQRVTVGKAWSGKIIDCILHQDQKQPEETHKHEEVSTMGFNPNTELSSTQNDYASERTNKEHDLTVELRQVMGDKV</sequence>
<feature type="transmembrane region" description="Helical" evidence="2">
    <location>
        <begin position="159"/>
        <end position="177"/>
    </location>
</feature>
<organism evidence="3 4">
    <name type="scientific">Macrolepiota fuliginosa MF-IS2</name>
    <dbReference type="NCBI Taxonomy" id="1400762"/>
    <lineage>
        <taxon>Eukaryota</taxon>
        <taxon>Fungi</taxon>
        <taxon>Dikarya</taxon>
        <taxon>Basidiomycota</taxon>
        <taxon>Agaricomycotina</taxon>
        <taxon>Agaricomycetes</taxon>
        <taxon>Agaricomycetidae</taxon>
        <taxon>Agaricales</taxon>
        <taxon>Agaricineae</taxon>
        <taxon>Agaricaceae</taxon>
        <taxon>Macrolepiota</taxon>
    </lineage>
</organism>
<evidence type="ECO:0000256" key="2">
    <source>
        <dbReference type="SAM" id="Phobius"/>
    </source>
</evidence>
<feature type="compositionally biased region" description="Basic and acidic residues" evidence="1">
    <location>
        <begin position="312"/>
        <end position="321"/>
    </location>
</feature>
<feature type="transmembrane region" description="Helical" evidence="2">
    <location>
        <begin position="67"/>
        <end position="90"/>
    </location>
</feature>
<keyword evidence="4" id="KW-1185">Reference proteome</keyword>
<reference evidence="3" key="1">
    <citation type="submission" date="2020-11" db="EMBL/GenBank/DDBJ databases">
        <authorList>
            <consortium name="DOE Joint Genome Institute"/>
            <person name="Ahrendt S."/>
            <person name="Riley R."/>
            <person name="Andreopoulos W."/>
            <person name="Labutti K."/>
            <person name="Pangilinan J."/>
            <person name="Ruiz-Duenas F.J."/>
            <person name="Barrasa J.M."/>
            <person name="Sanchez-Garcia M."/>
            <person name="Camarero S."/>
            <person name="Miyauchi S."/>
            <person name="Serrano A."/>
            <person name="Linde D."/>
            <person name="Babiker R."/>
            <person name="Drula E."/>
            <person name="Ayuso-Fernandez I."/>
            <person name="Pacheco R."/>
            <person name="Padilla G."/>
            <person name="Ferreira P."/>
            <person name="Barriuso J."/>
            <person name="Kellner H."/>
            <person name="Castanera R."/>
            <person name="Alfaro M."/>
            <person name="Ramirez L."/>
            <person name="Pisabarro A.G."/>
            <person name="Kuo A."/>
            <person name="Tritt A."/>
            <person name="Lipzen A."/>
            <person name="He G."/>
            <person name="Yan M."/>
            <person name="Ng V."/>
            <person name="Cullen D."/>
            <person name="Martin F."/>
            <person name="Rosso M.-N."/>
            <person name="Henrissat B."/>
            <person name="Hibbett D."/>
            <person name="Martinez A.T."/>
            <person name="Grigoriev I.V."/>
        </authorList>
    </citation>
    <scope>NUCLEOTIDE SEQUENCE</scope>
    <source>
        <strain evidence="3">MF-IS2</strain>
    </source>
</reference>
<protein>
    <submittedName>
        <fullName evidence="3">Uncharacterized protein</fullName>
    </submittedName>
</protein>
<dbReference type="OrthoDB" id="3004181at2759"/>
<evidence type="ECO:0000256" key="1">
    <source>
        <dbReference type="SAM" id="MobiDB-lite"/>
    </source>
</evidence>
<comment type="caution">
    <text evidence="3">The sequence shown here is derived from an EMBL/GenBank/DDBJ whole genome shotgun (WGS) entry which is preliminary data.</text>
</comment>
<keyword evidence="2" id="KW-0472">Membrane</keyword>
<dbReference type="EMBL" id="MU151078">
    <property type="protein sequence ID" value="KAF9451900.1"/>
    <property type="molecule type" value="Genomic_DNA"/>
</dbReference>
<feature type="transmembrane region" description="Helical" evidence="2">
    <location>
        <begin position="126"/>
        <end position="147"/>
    </location>
</feature>
<keyword evidence="2" id="KW-1133">Transmembrane helix</keyword>
<dbReference type="Proteomes" id="UP000807342">
    <property type="component" value="Unassembled WGS sequence"/>
</dbReference>
<keyword evidence="2" id="KW-0812">Transmembrane</keyword>
<evidence type="ECO:0000313" key="3">
    <source>
        <dbReference type="EMBL" id="KAF9451900.1"/>
    </source>
</evidence>
<feature type="compositionally biased region" description="Polar residues" evidence="1">
    <location>
        <begin position="324"/>
        <end position="335"/>
    </location>
</feature>
<accession>A0A9P6C7H6</accession>
<proteinExistence type="predicted"/>